<evidence type="ECO:0000313" key="9">
    <source>
        <dbReference type="RefSeq" id="XP_010428576.2"/>
    </source>
</evidence>
<comment type="similarity">
    <text evidence="2 7">Belongs to the purine permeases (TC 2.A.7.14) family.</text>
</comment>
<keyword evidence="6 7" id="KW-0472">Membrane</keyword>
<evidence type="ECO:0000256" key="6">
    <source>
        <dbReference type="ARBA" id="ARBA00023136"/>
    </source>
</evidence>
<feature type="transmembrane region" description="Helical" evidence="7">
    <location>
        <begin position="150"/>
        <end position="169"/>
    </location>
</feature>
<dbReference type="PANTHER" id="PTHR31376:SF62">
    <property type="entry name" value="PURINE PERMEASE 14-RELATED"/>
    <property type="match status" value="1"/>
</dbReference>
<evidence type="ECO:0000313" key="8">
    <source>
        <dbReference type="Proteomes" id="UP000694864"/>
    </source>
</evidence>
<evidence type="ECO:0000256" key="4">
    <source>
        <dbReference type="ARBA" id="ARBA00022692"/>
    </source>
</evidence>
<dbReference type="PANTHER" id="PTHR31376">
    <property type="entry name" value="OS09G0467300 PROTEIN-RELATED"/>
    <property type="match status" value="1"/>
</dbReference>
<feature type="transmembrane region" description="Helical" evidence="7">
    <location>
        <begin position="43"/>
        <end position="63"/>
    </location>
</feature>
<feature type="transmembrane region" description="Helical" evidence="7">
    <location>
        <begin position="214"/>
        <end position="233"/>
    </location>
</feature>
<keyword evidence="8" id="KW-1185">Reference proteome</keyword>
<name>A0ABM0TMK8_CAMSA</name>
<dbReference type="RefSeq" id="XP_010428576.2">
    <property type="nucleotide sequence ID" value="XM_010430274.2"/>
</dbReference>
<dbReference type="Proteomes" id="UP000694864">
    <property type="component" value="Chromosome 9"/>
</dbReference>
<evidence type="ECO:0000256" key="1">
    <source>
        <dbReference type="ARBA" id="ARBA00004141"/>
    </source>
</evidence>
<feature type="transmembrane region" description="Helical" evidence="7">
    <location>
        <begin position="328"/>
        <end position="348"/>
    </location>
</feature>
<dbReference type="InterPro" id="IPR030182">
    <property type="entry name" value="PUP_plant"/>
</dbReference>
<feature type="transmembrane region" description="Helical" evidence="7">
    <location>
        <begin position="299"/>
        <end position="322"/>
    </location>
</feature>
<evidence type="ECO:0000256" key="5">
    <source>
        <dbReference type="ARBA" id="ARBA00022989"/>
    </source>
</evidence>
<keyword evidence="3 7" id="KW-0813">Transport</keyword>
<feature type="transmembrane region" description="Helical" evidence="7">
    <location>
        <begin position="175"/>
        <end position="194"/>
    </location>
</feature>
<evidence type="ECO:0000256" key="7">
    <source>
        <dbReference type="RuleBase" id="RU368015"/>
    </source>
</evidence>
<accession>A0ABM0TMK8</accession>
<proteinExistence type="inferred from homology"/>
<sequence length="389" mass="44245">MGYNQPMQSNSQEQFVQMPLYMEHGSSTPINQTSDSNQRLKKWVTIIICIILAVTGQCITRILENYYFRHRNRSRRYSFWTQSLLQVVGFPILLVPFLLLVLSSKKRKQLLITSDGVAAALLVLYPIIVIYMFCQAFFSNIKHRIPFKVFTLIYTSQLFFTPIFSIFIFSNKVKLNRWTIVSLILATLAGTFTLNTFSAGSPIIYNGKIHTFRVMYLAVCGAVFFSLLLAQIRNIFEAFISVCKESTNIKQPSFVVVLELLIFSFLYTTVIFVAAVFISGDHHNLKREMDGFSKGQVSYVWTMVGQAVAWQIYWVGIVGLVLAVSAEFSNVISVCTWPIVSVLVALFYNKYDQFDVFRGIALGAATLSVASYLYMILKEKSEDDDQPTS</sequence>
<organism evidence="8 9">
    <name type="scientific">Camelina sativa</name>
    <name type="common">False flax</name>
    <name type="synonym">Myagrum sativum</name>
    <dbReference type="NCBI Taxonomy" id="90675"/>
    <lineage>
        <taxon>Eukaryota</taxon>
        <taxon>Viridiplantae</taxon>
        <taxon>Streptophyta</taxon>
        <taxon>Embryophyta</taxon>
        <taxon>Tracheophyta</taxon>
        <taxon>Spermatophyta</taxon>
        <taxon>Magnoliopsida</taxon>
        <taxon>eudicotyledons</taxon>
        <taxon>Gunneridae</taxon>
        <taxon>Pentapetalae</taxon>
        <taxon>rosids</taxon>
        <taxon>malvids</taxon>
        <taxon>Brassicales</taxon>
        <taxon>Brassicaceae</taxon>
        <taxon>Camelineae</taxon>
        <taxon>Camelina</taxon>
    </lineage>
</organism>
<dbReference type="Pfam" id="PF16913">
    <property type="entry name" value="PUNUT"/>
    <property type="match status" value="1"/>
</dbReference>
<comment type="subcellular location">
    <subcellularLocation>
        <location evidence="1 7">Membrane</location>
        <topology evidence="1 7">Multi-pass membrane protein</topology>
    </subcellularLocation>
</comment>
<evidence type="ECO:0000256" key="3">
    <source>
        <dbReference type="ARBA" id="ARBA00022448"/>
    </source>
</evidence>
<protein>
    <recommendedName>
        <fullName evidence="7">Probable purine permease</fullName>
    </recommendedName>
</protein>
<feature type="transmembrane region" description="Helical" evidence="7">
    <location>
        <begin position="84"/>
        <end position="104"/>
    </location>
</feature>
<evidence type="ECO:0000256" key="2">
    <source>
        <dbReference type="ARBA" id="ARBA00006213"/>
    </source>
</evidence>
<reference evidence="8" key="1">
    <citation type="journal article" date="2014" name="Nat. Commun.">
        <title>The emerging biofuel crop Camelina sativa retains a highly undifferentiated hexaploid genome structure.</title>
        <authorList>
            <person name="Kagale S."/>
            <person name="Koh C."/>
            <person name="Nixon J."/>
            <person name="Bollina V."/>
            <person name="Clarke W.E."/>
            <person name="Tuteja R."/>
            <person name="Spillane C."/>
            <person name="Robinson S.J."/>
            <person name="Links M.G."/>
            <person name="Clarke C."/>
            <person name="Higgins E.E."/>
            <person name="Huebert T."/>
            <person name="Sharpe A.G."/>
            <person name="Parkin I.A."/>
        </authorList>
    </citation>
    <scope>NUCLEOTIDE SEQUENCE [LARGE SCALE GENOMIC DNA]</scope>
    <source>
        <strain evidence="8">cv. DH55</strain>
    </source>
</reference>
<feature type="transmembrane region" description="Helical" evidence="7">
    <location>
        <begin position="253"/>
        <end position="278"/>
    </location>
</feature>
<keyword evidence="4 7" id="KW-0812">Transmembrane</keyword>
<dbReference type="GeneID" id="104713201"/>
<feature type="transmembrane region" description="Helical" evidence="7">
    <location>
        <begin position="116"/>
        <end position="138"/>
    </location>
</feature>
<gene>
    <name evidence="9" type="primary">LOC104713201</name>
</gene>
<reference evidence="9" key="2">
    <citation type="submission" date="2025-08" db="UniProtKB">
        <authorList>
            <consortium name="RefSeq"/>
        </authorList>
    </citation>
    <scope>IDENTIFICATION</scope>
    <source>
        <tissue evidence="9">Leaf</tissue>
    </source>
</reference>
<keyword evidence="5 7" id="KW-1133">Transmembrane helix</keyword>
<feature type="transmembrane region" description="Helical" evidence="7">
    <location>
        <begin position="360"/>
        <end position="377"/>
    </location>
</feature>